<gene>
    <name evidence="5" type="ORF">TanjilG_21555</name>
</gene>
<evidence type="ECO:0000313" key="5">
    <source>
        <dbReference type="EMBL" id="OIV95165.1"/>
    </source>
</evidence>
<dbReference type="Proteomes" id="UP000188354">
    <property type="component" value="Chromosome LG16"/>
</dbReference>
<feature type="compositionally biased region" description="Low complexity" evidence="3">
    <location>
        <begin position="235"/>
        <end position="245"/>
    </location>
</feature>
<evidence type="ECO:0000256" key="2">
    <source>
        <dbReference type="SAM" id="Coils"/>
    </source>
</evidence>
<name>A0A4P1QUN3_LUPAN</name>
<proteinExistence type="inferred from homology"/>
<feature type="coiled-coil region" evidence="2">
    <location>
        <begin position="336"/>
        <end position="378"/>
    </location>
</feature>
<feature type="compositionally biased region" description="Polar residues" evidence="3">
    <location>
        <begin position="221"/>
        <end position="234"/>
    </location>
</feature>
<dbReference type="EMBL" id="CM007376">
    <property type="protein sequence ID" value="OIV95165.1"/>
    <property type="molecule type" value="Genomic_DNA"/>
</dbReference>
<dbReference type="OrthoDB" id="431557at2759"/>
<organism evidence="5 6">
    <name type="scientific">Lupinus angustifolius</name>
    <name type="common">Narrow-leaved blue lupine</name>
    <dbReference type="NCBI Taxonomy" id="3871"/>
    <lineage>
        <taxon>Eukaryota</taxon>
        <taxon>Viridiplantae</taxon>
        <taxon>Streptophyta</taxon>
        <taxon>Embryophyta</taxon>
        <taxon>Tracheophyta</taxon>
        <taxon>Spermatophyta</taxon>
        <taxon>Magnoliopsida</taxon>
        <taxon>eudicotyledons</taxon>
        <taxon>Gunneridae</taxon>
        <taxon>Pentapetalae</taxon>
        <taxon>rosids</taxon>
        <taxon>fabids</taxon>
        <taxon>Fabales</taxon>
        <taxon>Fabaceae</taxon>
        <taxon>Papilionoideae</taxon>
        <taxon>50 kb inversion clade</taxon>
        <taxon>genistoids sensu lato</taxon>
        <taxon>core genistoids</taxon>
        <taxon>Genisteae</taxon>
        <taxon>Lupinus</taxon>
    </lineage>
</organism>
<evidence type="ECO:0000259" key="4">
    <source>
        <dbReference type="Pfam" id="PF03763"/>
    </source>
</evidence>
<dbReference type="PANTHER" id="PTHR31471:SF3">
    <property type="entry name" value="OS11G0616300 PROTEIN"/>
    <property type="match status" value="1"/>
</dbReference>
<comment type="similarity">
    <text evidence="1">Belongs to the remorin family.</text>
</comment>
<dbReference type="Gramene" id="OIV95165">
    <property type="protein sequence ID" value="OIV95165"/>
    <property type="gene ID" value="TanjilG_21555"/>
</dbReference>
<dbReference type="STRING" id="3871.A0A4P1QUN3"/>
<evidence type="ECO:0000256" key="1">
    <source>
        <dbReference type="ARBA" id="ARBA00005711"/>
    </source>
</evidence>
<accession>A0A4P1QUN3</accession>
<protein>
    <recommendedName>
        <fullName evidence="4">Remorin C-terminal domain-containing protein</fullName>
    </recommendedName>
</protein>
<feature type="domain" description="Remorin C-terminal" evidence="4">
    <location>
        <begin position="308"/>
        <end position="398"/>
    </location>
</feature>
<evidence type="ECO:0000256" key="3">
    <source>
        <dbReference type="SAM" id="MobiDB-lite"/>
    </source>
</evidence>
<sequence>MNNLYGKRTKDNNVKNPFSDTFLDPLCKLNLNETSEFVKSFPMSNDNNNTTSKRTFLEASVSAQSRRKLESPTTPTRPVFSFNSVVVGGNLSRKNFPSKWDDAEKWLMNSSNFKHCDNFKQQQMEKTRVIHERVSKAVPNFQAFDGISCSSDIVLKDKFTESIEPIFRNFRYSEPSKEGFLFTNQCDESMKNACTEMIHNKDIGTEMSPLRICTTSKCNTPFKSSSPARHNTPASSSGPLSLSPNHNNNTSCNAVDFIRLEECHFAKLKLGTTTYDSVTSHWSSREEEEEEVSKSLRHNADSDCRTTTFEEEEKIKCCLRYQREEAKIQAWVDLQSAKAEAQSKKLEVKIQKLRSNLEEKLMKRKEVVQRKAEELRATAREQHFEQSQKATEQAQKIIMNQHNTIVSAHNSCGCFPSNNNHH</sequence>
<keyword evidence="6" id="KW-1185">Reference proteome</keyword>
<dbReference type="PANTHER" id="PTHR31471">
    <property type="entry name" value="OS02G0116800 PROTEIN"/>
    <property type="match status" value="1"/>
</dbReference>
<feature type="region of interest" description="Disordered" evidence="3">
    <location>
        <begin position="221"/>
        <end position="245"/>
    </location>
</feature>
<keyword evidence="2" id="KW-0175">Coiled coil</keyword>
<evidence type="ECO:0000313" key="6">
    <source>
        <dbReference type="Proteomes" id="UP000188354"/>
    </source>
</evidence>
<dbReference type="AlphaFoldDB" id="A0A4P1QUN3"/>
<reference evidence="5 6" key="1">
    <citation type="journal article" date="2017" name="Plant Biotechnol. J.">
        <title>A comprehensive draft genome sequence for lupin (Lupinus angustifolius), an emerging health food: insights into plant-microbe interactions and legume evolution.</title>
        <authorList>
            <person name="Hane J.K."/>
            <person name="Ming Y."/>
            <person name="Kamphuis L.G."/>
            <person name="Nelson M.N."/>
            <person name="Garg G."/>
            <person name="Atkins C.A."/>
            <person name="Bayer P.E."/>
            <person name="Bravo A."/>
            <person name="Bringans S."/>
            <person name="Cannon S."/>
            <person name="Edwards D."/>
            <person name="Foley R."/>
            <person name="Gao L.L."/>
            <person name="Harrison M.J."/>
            <person name="Huang W."/>
            <person name="Hurgobin B."/>
            <person name="Li S."/>
            <person name="Liu C.W."/>
            <person name="McGrath A."/>
            <person name="Morahan G."/>
            <person name="Murray J."/>
            <person name="Weller J."/>
            <person name="Jian J."/>
            <person name="Singh K.B."/>
        </authorList>
    </citation>
    <scope>NUCLEOTIDE SEQUENCE [LARGE SCALE GENOMIC DNA]</scope>
    <source>
        <strain evidence="6">cv. Tanjil</strain>
        <tissue evidence="5">Whole plant</tissue>
    </source>
</reference>
<dbReference type="InterPro" id="IPR005516">
    <property type="entry name" value="Remorin_C"/>
</dbReference>
<dbReference type="Pfam" id="PF03763">
    <property type="entry name" value="Remorin_C"/>
    <property type="match status" value="1"/>
</dbReference>